<sequence length="323" mass="37624">MSYNGFEKKENQKIVLKNVLEYEELLRSYYKERINKFHQEAINANSSPFRFYSKENCSILILIVPEDFDYKTQVEFFLLSTPDVRKIEVRLIDYSELQSVDKYSHDHVFIRQEILPQLGYDSTQIMYNNSCEIEPFRNSTAFTKRQFSIKEVDQMHGGGLKQKLKELIRTEINSFQEINQTQNSYFAKDVAKFPFSILDLKPLLDAMNSKDFSYQLDQAMAAYHQNLFLPCAATLGVCLETLCLKICELHELKVKGNETQLGKLRDVLNDAKVTTRRENGRLTIAYQMRNLASHSSPGETLKEDCHFMLAVMNEMAHQHLQPN</sequence>
<dbReference type="Proteomes" id="UP000053797">
    <property type="component" value="Unassembled WGS sequence"/>
</dbReference>
<evidence type="ECO:0000313" key="1">
    <source>
        <dbReference type="EMBL" id="KSU47694.1"/>
    </source>
</evidence>
<evidence type="ECO:0008006" key="3">
    <source>
        <dbReference type="Google" id="ProtNLM"/>
    </source>
</evidence>
<gene>
    <name evidence="1" type="ORF">AS033_15685</name>
</gene>
<name>A0A0V8GBQ2_9BACL</name>
<dbReference type="OrthoDB" id="2990258at2"/>
<reference evidence="1 2" key="1">
    <citation type="journal article" date="2015" name="Int. J. Syst. Evol. Microbiol.">
        <title>Exiguobacterium enclense sp. nov., isolated from sediment.</title>
        <authorList>
            <person name="Dastager S.G."/>
            <person name="Mawlankar R."/>
            <person name="Sonalkar V.V."/>
            <person name="Thorat M.N."/>
            <person name="Mual P."/>
            <person name="Verma A."/>
            <person name="Krishnamurthi S."/>
            <person name="Tang S.K."/>
            <person name="Li W.J."/>
        </authorList>
    </citation>
    <scope>NUCLEOTIDE SEQUENCE [LARGE SCALE GENOMIC DNA]</scope>
    <source>
        <strain evidence="1 2">NIO-1109</strain>
    </source>
</reference>
<protein>
    <recommendedName>
        <fullName evidence="3">DUF4145 domain-containing protein</fullName>
    </recommendedName>
</protein>
<accession>A0A0V8GBQ2</accession>
<organism evidence="1 2">
    <name type="scientific">Exiguobacterium indicum</name>
    <dbReference type="NCBI Taxonomy" id="296995"/>
    <lineage>
        <taxon>Bacteria</taxon>
        <taxon>Bacillati</taxon>
        <taxon>Bacillota</taxon>
        <taxon>Bacilli</taxon>
        <taxon>Bacillales</taxon>
        <taxon>Bacillales Family XII. Incertae Sedis</taxon>
        <taxon>Exiguobacterium</taxon>
    </lineage>
</organism>
<comment type="caution">
    <text evidence="1">The sequence shown here is derived from an EMBL/GenBank/DDBJ whole genome shotgun (WGS) entry which is preliminary data.</text>
</comment>
<dbReference type="EMBL" id="LNQL01000007">
    <property type="protein sequence ID" value="KSU47694.1"/>
    <property type="molecule type" value="Genomic_DNA"/>
</dbReference>
<proteinExistence type="predicted"/>
<dbReference type="AlphaFoldDB" id="A0A0V8GBQ2"/>
<evidence type="ECO:0000313" key="2">
    <source>
        <dbReference type="Proteomes" id="UP000053797"/>
    </source>
</evidence>